<dbReference type="InterPro" id="IPR014721">
    <property type="entry name" value="Ribsml_uS5_D2-typ_fold_subgr"/>
</dbReference>
<dbReference type="InterPro" id="IPR035102">
    <property type="entry name" value="Phosphomevalonate_kinase"/>
</dbReference>
<dbReference type="GO" id="GO:0005524">
    <property type="term" value="F:ATP binding"/>
    <property type="evidence" value="ECO:0007669"/>
    <property type="project" value="UniProtKB-KW"/>
</dbReference>
<reference evidence="9 10" key="1">
    <citation type="submission" date="2016-01" db="EMBL/GenBank/DDBJ databases">
        <title>Complete genome sequence of a soil Actinobacterium, Isoptericola dokdonensis DS-3.</title>
        <authorList>
            <person name="Kwon S.-K."/>
            <person name="Kim J.F."/>
        </authorList>
    </citation>
    <scope>NUCLEOTIDE SEQUENCE [LARGE SCALE GENOMIC DNA]</scope>
    <source>
        <strain evidence="9 10">DS-3</strain>
    </source>
</reference>
<dbReference type="EMBL" id="CP014209">
    <property type="protein sequence ID" value="ANC30087.1"/>
    <property type="molecule type" value="Genomic_DNA"/>
</dbReference>
<keyword evidence="10" id="KW-1185">Reference proteome</keyword>
<dbReference type="InterPro" id="IPR006204">
    <property type="entry name" value="GHMP_kinase_N_dom"/>
</dbReference>
<comment type="pathway">
    <text evidence="1">Isoprenoid biosynthesis; isopentenyl diphosphate biosynthesis via mevalonate pathway; isopentenyl diphosphate from (R)-mevalonate: step 2/3.</text>
</comment>
<keyword evidence="3" id="KW-0808">Transferase</keyword>
<dbReference type="GO" id="GO:0019287">
    <property type="term" value="P:isopentenyl diphosphate biosynthetic process, mevalonate pathway"/>
    <property type="evidence" value="ECO:0007669"/>
    <property type="project" value="UniProtKB-UniPathway"/>
</dbReference>
<name>A0A168EJ24_9MICO</name>
<keyword evidence="4" id="KW-0547">Nucleotide-binding</keyword>
<dbReference type="AlphaFoldDB" id="A0A168EJ24"/>
<gene>
    <name evidence="9" type="ORF">I598_0507</name>
</gene>
<evidence type="ECO:0000256" key="6">
    <source>
        <dbReference type="ARBA" id="ARBA00022840"/>
    </source>
</evidence>
<dbReference type="PATRIC" id="fig|1300344.3.peg.507"/>
<evidence type="ECO:0000256" key="2">
    <source>
        <dbReference type="ARBA" id="ARBA00012958"/>
    </source>
</evidence>
<dbReference type="EC" id="2.7.4.2" evidence="2"/>
<dbReference type="Pfam" id="PF08544">
    <property type="entry name" value="GHMP_kinases_C"/>
    <property type="match status" value="1"/>
</dbReference>
<dbReference type="InterPro" id="IPR005917">
    <property type="entry name" value="Pmev_kinase_bact"/>
</dbReference>
<dbReference type="SUPFAM" id="SSF55060">
    <property type="entry name" value="GHMP Kinase, C-terminal domain"/>
    <property type="match status" value="1"/>
</dbReference>
<keyword evidence="6" id="KW-0067">ATP-binding</keyword>
<dbReference type="PANTHER" id="PTHR31814:SF2">
    <property type="entry name" value="PHOSPHOMEVALONATE KINASE"/>
    <property type="match status" value="1"/>
</dbReference>
<dbReference type="Gene3D" id="3.30.230.10">
    <property type="match status" value="1"/>
</dbReference>
<dbReference type="NCBIfam" id="TIGR01220">
    <property type="entry name" value="Pmev_kin_Gr_pos"/>
    <property type="match status" value="1"/>
</dbReference>
<dbReference type="RefSeq" id="WP_068201005.1">
    <property type="nucleotide sequence ID" value="NZ_CP014209.1"/>
</dbReference>
<dbReference type="Pfam" id="PF00288">
    <property type="entry name" value="GHMP_kinases_N"/>
    <property type="match status" value="1"/>
</dbReference>
<feature type="domain" description="GHMP kinase C-terminal" evidence="8">
    <location>
        <begin position="265"/>
        <end position="345"/>
    </location>
</feature>
<accession>A0A168EJ24</accession>
<organism evidence="9 10">
    <name type="scientific">Isoptericola dokdonensis DS-3</name>
    <dbReference type="NCBI Taxonomy" id="1300344"/>
    <lineage>
        <taxon>Bacteria</taxon>
        <taxon>Bacillati</taxon>
        <taxon>Actinomycetota</taxon>
        <taxon>Actinomycetes</taxon>
        <taxon>Micrococcales</taxon>
        <taxon>Promicromonosporaceae</taxon>
        <taxon>Isoptericola</taxon>
    </lineage>
</organism>
<dbReference type="Proteomes" id="UP000076794">
    <property type="component" value="Chromosome"/>
</dbReference>
<sequence length="364" mass="38397">MISVSAPGKLFVAGEYAVVEPGQPAVLVAVDRYLTVHLRESVEAGTVHSPEYGRLPLVWRRDGDGVAIDVEHHPYDYVMSVITLVERLRAERGVAPRFFDLRIDSQLDDASGRKFGLGSSAAVTVATVRALDEFYGLGLTRRQAFQLALLATVRVAPTASGGDLAASTFGGWIRYSAPDRARLRARLDDGVAVGDLLVDDEAWAGLDLRRLTPPASLRLLVGWTGSPASTERLVDQVQRRHRAGAYDQDVFLAESRDCVDALTAALDAGDDEAAAAALRSARGVIRRLGDATGLAIETDGLSTLADVAEAAGAAGKSSGAGGGDCGIVLAPDTADVGRIMQGWEAHDIRHLAISVHPDAGGVDD</sequence>
<dbReference type="PRINTS" id="PR00959">
    <property type="entry name" value="MEVGALKINASE"/>
</dbReference>
<dbReference type="KEGG" id="ido:I598_0507"/>
<evidence type="ECO:0000259" key="7">
    <source>
        <dbReference type="Pfam" id="PF00288"/>
    </source>
</evidence>
<evidence type="ECO:0000256" key="5">
    <source>
        <dbReference type="ARBA" id="ARBA00022777"/>
    </source>
</evidence>
<dbReference type="GO" id="GO:0004631">
    <property type="term" value="F:phosphomevalonate kinase activity"/>
    <property type="evidence" value="ECO:0007669"/>
    <property type="project" value="UniProtKB-EC"/>
</dbReference>
<dbReference type="InterPro" id="IPR020568">
    <property type="entry name" value="Ribosomal_Su5_D2-typ_SF"/>
</dbReference>
<evidence type="ECO:0000256" key="4">
    <source>
        <dbReference type="ARBA" id="ARBA00022741"/>
    </source>
</evidence>
<evidence type="ECO:0000256" key="3">
    <source>
        <dbReference type="ARBA" id="ARBA00022679"/>
    </source>
</evidence>
<evidence type="ECO:0000259" key="8">
    <source>
        <dbReference type="Pfam" id="PF08544"/>
    </source>
</evidence>
<evidence type="ECO:0000313" key="9">
    <source>
        <dbReference type="EMBL" id="ANC30087.1"/>
    </source>
</evidence>
<dbReference type="SUPFAM" id="SSF54211">
    <property type="entry name" value="Ribosomal protein S5 domain 2-like"/>
    <property type="match status" value="1"/>
</dbReference>
<evidence type="ECO:0000313" key="10">
    <source>
        <dbReference type="Proteomes" id="UP000076794"/>
    </source>
</evidence>
<dbReference type="STRING" id="1300344.I598_0507"/>
<feature type="domain" description="GHMP kinase N-terminal" evidence="7">
    <location>
        <begin position="83"/>
        <end position="171"/>
    </location>
</feature>
<proteinExistence type="predicted"/>
<dbReference type="InterPro" id="IPR013750">
    <property type="entry name" value="GHMP_kinase_C_dom"/>
</dbReference>
<protein>
    <recommendedName>
        <fullName evidence="2">phosphomevalonate kinase</fullName>
        <ecNumber evidence="2">2.7.4.2</ecNumber>
    </recommendedName>
</protein>
<dbReference type="InterPro" id="IPR036554">
    <property type="entry name" value="GHMP_kinase_C_sf"/>
</dbReference>
<dbReference type="UniPathway" id="UPA00057">
    <property type="reaction ID" value="UER00099"/>
</dbReference>
<dbReference type="OrthoDB" id="1522677at2"/>
<dbReference type="PANTHER" id="PTHR31814">
    <property type="match status" value="1"/>
</dbReference>
<evidence type="ECO:0000256" key="1">
    <source>
        <dbReference type="ARBA" id="ARBA00005017"/>
    </source>
</evidence>
<dbReference type="Gene3D" id="3.30.70.890">
    <property type="entry name" value="GHMP kinase, C-terminal domain"/>
    <property type="match status" value="1"/>
</dbReference>
<keyword evidence="5 9" id="KW-0418">Kinase</keyword>